<keyword evidence="1" id="KW-0694">RNA-binding</keyword>
<keyword evidence="4" id="KW-1185">Reference proteome</keyword>
<organism evidence="3 4">
    <name type="scientific">Alkalibacter rhizosphaerae</name>
    <dbReference type="NCBI Taxonomy" id="2815577"/>
    <lineage>
        <taxon>Bacteria</taxon>
        <taxon>Bacillati</taxon>
        <taxon>Bacillota</taxon>
        <taxon>Clostridia</taxon>
        <taxon>Eubacteriales</taxon>
        <taxon>Eubacteriaceae</taxon>
        <taxon>Alkalibacter</taxon>
    </lineage>
</organism>
<dbReference type="EMBL" id="CP071444">
    <property type="protein sequence ID" value="QSX07583.1"/>
    <property type="molecule type" value="Genomic_DNA"/>
</dbReference>
<dbReference type="Pfam" id="PF13275">
    <property type="entry name" value="S4_2"/>
    <property type="match status" value="1"/>
</dbReference>
<evidence type="ECO:0000259" key="2">
    <source>
        <dbReference type="SMART" id="SM00363"/>
    </source>
</evidence>
<sequence>MNEVIVAIETEYIKLDQFLKFAGVADSGSYAKMMIQQEDVLVNGQVCLQRGKKLRPGDRVEISGLDETFLVAAEE</sequence>
<dbReference type="SUPFAM" id="SSF55174">
    <property type="entry name" value="Alpha-L RNA-binding motif"/>
    <property type="match status" value="1"/>
</dbReference>
<accession>A0A975AH32</accession>
<dbReference type="SMART" id="SM00363">
    <property type="entry name" value="S4"/>
    <property type="match status" value="1"/>
</dbReference>
<dbReference type="GO" id="GO:0003723">
    <property type="term" value="F:RNA binding"/>
    <property type="evidence" value="ECO:0007669"/>
    <property type="project" value="UniProtKB-KW"/>
</dbReference>
<dbReference type="Gene3D" id="3.10.290.10">
    <property type="entry name" value="RNA-binding S4 domain"/>
    <property type="match status" value="1"/>
</dbReference>
<evidence type="ECO:0000256" key="1">
    <source>
        <dbReference type="PROSITE-ProRule" id="PRU00182"/>
    </source>
</evidence>
<protein>
    <submittedName>
        <fullName evidence="3">RNA-binding S4 domain-containing protein</fullName>
    </submittedName>
</protein>
<dbReference type="KEGG" id="alka:J0B03_07000"/>
<dbReference type="PROSITE" id="PS50889">
    <property type="entry name" value="S4"/>
    <property type="match status" value="1"/>
</dbReference>
<evidence type="ECO:0000313" key="3">
    <source>
        <dbReference type="EMBL" id="QSX07583.1"/>
    </source>
</evidence>
<dbReference type="RefSeq" id="WP_207298925.1">
    <property type="nucleotide sequence ID" value="NZ_CP071444.1"/>
</dbReference>
<dbReference type="InterPro" id="IPR036986">
    <property type="entry name" value="S4_RNA-bd_sf"/>
</dbReference>
<dbReference type="InterPro" id="IPR002942">
    <property type="entry name" value="S4_RNA-bd"/>
</dbReference>
<proteinExistence type="predicted"/>
<dbReference type="CDD" id="cd00165">
    <property type="entry name" value="S4"/>
    <property type="match status" value="1"/>
</dbReference>
<reference evidence="3" key="1">
    <citation type="submission" date="2021-03" db="EMBL/GenBank/DDBJ databases">
        <title>Alkalibacter marinus sp. nov., isolated from tidal flat sediment.</title>
        <authorList>
            <person name="Namirimu T."/>
            <person name="Yang J.-A."/>
            <person name="Yang S.-H."/>
            <person name="Kim Y.-J."/>
            <person name="Kwon K.K."/>
        </authorList>
    </citation>
    <scope>NUCLEOTIDE SEQUENCE</scope>
    <source>
        <strain evidence="3">ES005</strain>
    </source>
</reference>
<dbReference type="Proteomes" id="UP000663499">
    <property type="component" value="Chromosome"/>
</dbReference>
<name>A0A975AH32_9FIRM</name>
<evidence type="ECO:0000313" key="4">
    <source>
        <dbReference type="Proteomes" id="UP000663499"/>
    </source>
</evidence>
<dbReference type="AlphaFoldDB" id="A0A975AH32"/>
<feature type="domain" description="RNA-binding S4" evidence="2">
    <location>
        <begin position="13"/>
        <end position="75"/>
    </location>
</feature>
<gene>
    <name evidence="3" type="ORF">J0B03_07000</name>
</gene>